<dbReference type="InterPro" id="IPR039952">
    <property type="entry name" value="Aex-2"/>
</dbReference>
<evidence type="ECO:0000256" key="3">
    <source>
        <dbReference type="ARBA" id="ARBA00022989"/>
    </source>
</evidence>
<organism evidence="8 9">
    <name type="scientific">Panagrolaimus davidi</name>
    <dbReference type="NCBI Taxonomy" id="227884"/>
    <lineage>
        <taxon>Eukaryota</taxon>
        <taxon>Metazoa</taxon>
        <taxon>Ecdysozoa</taxon>
        <taxon>Nematoda</taxon>
        <taxon>Chromadorea</taxon>
        <taxon>Rhabditida</taxon>
        <taxon>Tylenchina</taxon>
        <taxon>Panagrolaimomorpha</taxon>
        <taxon>Panagrolaimoidea</taxon>
        <taxon>Panagrolaimidae</taxon>
        <taxon>Panagrolaimus</taxon>
    </lineage>
</organism>
<comment type="subcellular location">
    <subcellularLocation>
        <location evidence="1">Membrane</location>
    </subcellularLocation>
</comment>
<evidence type="ECO:0000256" key="5">
    <source>
        <dbReference type="SAM" id="MobiDB-lite"/>
    </source>
</evidence>
<dbReference type="Pfam" id="PF00001">
    <property type="entry name" value="7tm_1"/>
    <property type="match status" value="1"/>
</dbReference>
<accession>A0A914PBT8</accession>
<feature type="transmembrane region" description="Helical" evidence="6">
    <location>
        <begin position="7"/>
        <end position="26"/>
    </location>
</feature>
<evidence type="ECO:0000256" key="1">
    <source>
        <dbReference type="ARBA" id="ARBA00004370"/>
    </source>
</evidence>
<feature type="region of interest" description="Disordered" evidence="5">
    <location>
        <begin position="233"/>
        <end position="287"/>
    </location>
</feature>
<dbReference type="AlphaFoldDB" id="A0A914PBT8"/>
<evidence type="ECO:0000313" key="9">
    <source>
        <dbReference type="WBParaSite" id="PDA_v2.g15623.t1"/>
    </source>
</evidence>
<dbReference type="InterPro" id="IPR000276">
    <property type="entry name" value="GPCR_Rhodpsn"/>
</dbReference>
<proteinExistence type="predicted"/>
<dbReference type="WBParaSite" id="PDA_v2.g15623.t1">
    <property type="protein sequence ID" value="PDA_v2.g15623.t1"/>
    <property type="gene ID" value="PDA_v2.g15623"/>
</dbReference>
<sequence length="287" mass="32861">MSKRRAAFLCVAIWVISTGFVSYVWFFNIAYVTADCIINLTGGKYYYYHIFMIVFCVLPVTSSLFVSIYLFRLTRQKMSAPAAHLGGQNVDIPTFKIKVKSLMFIFATTVWTSFSLLPYRIFNICRIYLIEWDYLDCHERSIMNWLAWILLYLLTLNPIINPLITAIIYAPYRLTIKKLFINVPIGNRLQYSYRDGNTTESSFLSTRRRNRNSASIDHEMMQRNNNVIQPLRSSLNSCDNTIPEEPNDDETGSAPSGSTGQLKIKAPERPKSSTFPSVGGIDETSTM</sequence>
<dbReference type="GO" id="GO:0016020">
    <property type="term" value="C:membrane"/>
    <property type="evidence" value="ECO:0007669"/>
    <property type="project" value="UniProtKB-SubCell"/>
</dbReference>
<evidence type="ECO:0000256" key="4">
    <source>
        <dbReference type="ARBA" id="ARBA00023136"/>
    </source>
</evidence>
<keyword evidence="2 6" id="KW-0812">Transmembrane</keyword>
<name>A0A914PBT8_9BILA</name>
<dbReference type="Gene3D" id="1.20.1070.10">
    <property type="entry name" value="Rhodopsin 7-helix transmembrane proteins"/>
    <property type="match status" value="1"/>
</dbReference>
<dbReference type="CDD" id="cd00637">
    <property type="entry name" value="7tm_classA_rhodopsin-like"/>
    <property type="match status" value="1"/>
</dbReference>
<keyword evidence="4 6" id="KW-0472">Membrane</keyword>
<dbReference type="Proteomes" id="UP000887578">
    <property type="component" value="Unplaced"/>
</dbReference>
<dbReference type="GO" id="GO:0008188">
    <property type="term" value="F:neuropeptide receptor activity"/>
    <property type="evidence" value="ECO:0007669"/>
    <property type="project" value="InterPro"/>
</dbReference>
<keyword evidence="8" id="KW-1185">Reference proteome</keyword>
<feature type="transmembrane region" description="Helical" evidence="6">
    <location>
        <begin position="142"/>
        <end position="170"/>
    </location>
</feature>
<dbReference type="PROSITE" id="PS50262">
    <property type="entry name" value="G_PROTEIN_RECEP_F1_2"/>
    <property type="match status" value="1"/>
</dbReference>
<feature type="domain" description="G-protein coupled receptors family 1 profile" evidence="7">
    <location>
        <begin position="1"/>
        <end position="165"/>
    </location>
</feature>
<dbReference type="InterPro" id="IPR017452">
    <property type="entry name" value="GPCR_Rhodpsn_7TM"/>
</dbReference>
<evidence type="ECO:0000256" key="6">
    <source>
        <dbReference type="SAM" id="Phobius"/>
    </source>
</evidence>
<reference evidence="9" key="1">
    <citation type="submission" date="2022-11" db="UniProtKB">
        <authorList>
            <consortium name="WormBaseParasite"/>
        </authorList>
    </citation>
    <scope>IDENTIFICATION</scope>
</reference>
<dbReference type="PANTHER" id="PTHR21643">
    <property type="entry name" value="G-PROTEIN COUPLED RECEPTORS FAMILY 1 PROFILE DOMAIN-CONTAINING PROTEIN-RELATED"/>
    <property type="match status" value="1"/>
</dbReference>
<evidence type="ECO:0000259" key="7">
    <source>
        <dbReference type="PROSITE" id="PS50262"/>
    </source>
</evidence>
<dbReference type="PANTHER" id="PTHR21643:SF3">
    <property type="entry name" value="G-PROTEIN COUPLED RECEPTORS FAMILY 1 PROFILE DOMAIN-CONTAINING PROTEIN"/>
    <property type="match status" value="1"/>
</dbReference>
<evidence type="ECO:0000256" key="2">
    <source>
        <dbReference type="ARBA" id="ARBA00022692"/>
    </source>
</evidence>
<evidence type="ECO:0000313" key="8">
    <source>
        <dbReference type="Proteomes" id="UP000887578"/>
    </source>
</evidence>
<dbReference type="SUPFAM" id="SSF81321">
    <property type="entry name" value="Family A G protein-coupled receptor-like"/>
    <property type="match status" value="1"/>
</dbReference>
<keyword evidence="3 6" id="KW-1133">Transmembrane helix</keyword>
<feature type="transmembrane region" description="Helical" evidence="6">
    <location>
        <begin position="46"/>
        <end position="71"/>
    </location>
</feature>
<feature type="transmembrane region" description="Helical" evidence="6">
    <location>
        <begin position="102"/>
        <end position="122"/>
    </location>
</feature>
<protein>
    <submittedName>
        <fullName evidence="9">G-protein coupled receptors family 1 profile domain-containing protein</fullName>
    </submittedName>
</protein>